<evidence type="ECO:0000256" key="8">
    <source>
        <dbReference type="ARBA" id="ARBA00022960"/>
    </source>
</evidence>
<feature type="domain" description="ATP-grasp" evidence="10">
    <location>
        <begin position="186"/>
        <end position="384"/>
    </location>
</feature>
<dbReference type="GO" id="GO:0046872">
    <property type="term" value="F:metal ion binding"/>
    <property type="evidence" value="ECO:0007669"/>
    <property type="project" value="InterPro"/>
</dbReference>
<dbReference type="GO" id="GO:0008360">
    <property type="term" value="P:regulation of cell shape"/>
    <property type="evidence" value="ECO:0007669"/>
    <property type="project" value="UniProtKB-KW"/>
</dbReference>
<dbReference type="InterPro" id="IPR011761">
    <property type="entry name" value="ATP-grasp"/>
</dbReference>
<keyword evidence="9" id="KW-0573">Peptidoglycan synthesis</keyword>
<dbReference type="InterPro" id="IPR000291">
    <property type="entry name" value="D-Ala_lig_Van_CS"/>
</dbReference>
<dbReference type="Pfam" id="PF07478">
    <property type="entry name" value="Dala_Dala_lig_C"/>
    <property type="match status" value="1"/>
</dbReference>
<dbReference type="Gene3D" id="3.40.50.20">
    <property type="match status" value="1"/>
</dbReference>
<protein>
    <submittedName>
        <fullName evidence="11">D-alanine--D-alanine ligase</fullName>
        <ecNumber evidence="11">6.3.2.4</ecNumber>
    </submittedName>
</protein>
<dbReference type="GO" id="GO:0005737">
    <property type="term" value="C:cytoplasm"/>
    <property type="evidence" value="ECO:0007669"/>
    <property type="project" value="UniProtKB-SubCell"/>
</dbReference>
<dbReference type="NCBIfam" id="TIGR01205">
    <property type="entry name" value="D_ala_D_alaTIGR"/>
    <property type="match status" value="1"/>
</dbReference>
<dbReference type="InterPro" id="IPR028081">
    <property type="entry name" value="Leu-bd"/>
</dbReference>
<dbReference type="HAMAP" id="MF_00047">
    <property type="entry name" value="Dala_Dala_lig"/>
    <property type="match status" value="1"/>
</dbReference>
<dbReference type="EMBL" id="VSSQ01027971">
    <property type="protein sequence ID" value="MPM77486.1"/>
    <property type="molecule type" value="Genomic_DNA"/>
</dbReference>
<dbReference type="SUPFAM" id="SSF53822">
    <property type="entry name" value="Periplasmic binding protein-like I"/>
    <property type="match status" value="1"/>
</dbReference>
<dbReference type="AlphaFoldDB" id="A0A645CKK3"/>
<evidence type="ECO:0000313" key="11">
    <source>
        <dbReference type="EMBL" id="MPM77486.1"/>
    </source>
</evidence>
<dbReference type="SUPFAM" id="SSF56059">
    <property type="entry name" value="Glutathione synthetase ATP-binding domain-like"/>
    <property type="match status" value="1"/>
</dbReference>
<evidence type="ECO:0000256" key="5">
    <source>
        <dbReference type="ARBA" id="ARBA00022729"/>
    </source>
</evidence>
<name>A0A645CKK3_9ZZZZ</name>
<reference evidence="11" key="1">
    <citation type="submission" date="2019-08" db="EMBL/GenBank/DDBJ databases">
        <authorList>
            <person name="Kucharzyk K."/>
            <person name="Murdoch R.W."/>
            <person name="Higgins S."/>
            <person name="Loffler F."/>
        </authorList>
    </citation>
    <scope>NUCLEOTIDE SEQUENCE</scope>
</reference>
<dbReference type="InterPro" id="IPR028082">
    <property type="entry name" value="Peripla_BP_I"/>
</dbReference>
<evidence type="ECO:0000256" key="7">
    <source>
        <dbReference type="ARBA" id="ARBA00022840"/>
    </source>
</evidence>
<comment type="similarity">
    <text evidence="2">Belongs to the D-alanine--D-alanine ligase family.</text>
</comment>
<keyword evidence="7" id="KW-0067">ATP-binding</keyword>
<evidence type="ECO:0000256" key="9">
    <source>
        <dbReference type="ARBA" id="ARBA00022984"/>
    </source>
</evidence>
<keyword evidence="8" id="KW-0133">Cell shape</keyword>
<evidence type="ECO:0000256" key="6">
    <source>
        <dbReference type="ARBA" id="ARBA00022741"/>
    </source>
</evidence>
<gene>
    <name evidence="11" type="primary">ddl_43</name>
    <name evidence="11" type="ORF">SDC9_124489</name>
</gene>
<keyword evidence="4 11" id="KW-0436">Ligase</keyword>
<dbReference type="InterPro" id="IPR013815">
    <property type="entry name" value="ATP_grasp_subdomain_1"/>
</dbReference>
<dbReference type="PANTHER" id="PTHR23132:SF23">
    <property type="entry name" value="D-ALANINE--D-ALANINE LIGASE B"/>
    <property type="match status" value="1"/>
</dbReference>
<comment type="caution">
    <text evidence="11">The sequence shown here is derived from an EMBL/GenBank/DDBJ whole genome shotgun (WGS) entry which is preliminary data.</text>
</comment>
<dbReference type="GO" id="GO:0005524">
    <property type="term" value="F:ATP binding"/>
    <property type="evidence" value="ECO:0007669"/>
    <property type="project" value="UniProtKB-KW"/>
</dbReference>
<keyword evidence="6" id="KW-0547">Nucleotide-binding</keyword>
<evidence type="ECO:0000256" key="2">
    <source>
        <dbReference type="ARBA" id="ARBA00010871"/>
    </source>
</evidence>
<dbReference type="GO" id="GO:0009252">
    <property type="term" value="P:peptidoglycan biosynthetic process"/>
    <property type="evidence" value="ECO:0007669"/>
    <property type="project" value="UniProtKB-KW"/>
</dbReference>
<dbReference type="NCBIfam" id="NF002378">
    <property type="entry name" value="PRK01372.1"/>
    <property type="match status" value="1"/>
</dbReference>
<dbReference type="PANTHER" id="PTHR23132">
    <property type="entry name" value="D-ALANINE--D-ALANINE LIGASE"/>
    <property type="match status" value="1"/>
</dbReference>
<dbReference type="GO" id="GO:0008716">
    <property type="term" value="F:D-alanine-D-alanine ligase activity"/>
    <property type="evidence" value="ECO:0007669"/>
    <property type="project" value="UniProtKB-EC"/>
</dbReference>
<dbReference type="Gene3D" id="3.40.50.2300">
    <property type="match status" value="1"/>
</dbReference>
<dbReference type="InterPro" id="IPR011095">
    <property type="entry name" value="Dala_Dala_lig_C"/>
</dbReference>
<dbReference type="Pfam" id="PF13458">
    <property type="entry name" value="Peripla_BP_6"/>
    <property type="match status" value="1"/>
</dbReference>
<evidence type="ECO:0000259" key="10">
    <source>
        <dbReference type="PROSITE" id="PS50975"/>
    </source>
</evidence>
<sequence length="388" mass="42474">MQKLITQDKVSAVIAPIASSSVIAGAQVNMDNKVLAISPTASNPKVTVDPNTGKVRDYLFRAAFIDPFQGSVMANFATKTLNGNKAALYIDNSSDYVKGLGQFFKETFIKNGGTIVAEEAYLAKDTDFKATLTKLKAANPDVVFIIIHGGIGEDGTIQKILEKNKIKFIGSGSKASALGIDKSKFKKLMINSSLPVPKGIEINKNKKTDLEKIKKLGNKWVVKPVSQGSSVGVSLVDDFSKINEAMELAFKFDDRILIEEFVSGIEVSCGLLGNENPVALPVIEICPKNIFFDYEAKYKFGKCEEIVPARLSKEITKKIQNYSLKVFKLINCRGMARVDFIINENKPVILEINTIPGMTPNSLLPKEAKSIGINYSQLLDKIIELALK</sequence>
<dbReference type="PROSITE" id="PS50975">
    <property type="entry name" value="ATP_GRASP"/>
    <property type="match status" value="1"/>
</dbReference>
<evidence type="ECO:0000256" key="1">
    <source>
        <dbReference type="ARBA" id="ARBA00004496"/>
    </source>
</evidence>
<organism evidence="11">
    <name type="scientific">bioreactor metagenome</name>
    <dbReference type="NCBI Taxonomy" id="1076179"/>
    <lineage>
        <taxon>unclassified sequences</taxon>
        <taxon>metagenomes</taxon>
        <taxon>ecological metagenomes</taxon>
    </lineage>
</organism>
<evidence type="ECO:0000256" key="4">
    <source>
        <dbReference type="ARBA" id="ARBA00022598"/>
    </source>
</evidence>
<evidence type="ECO:0000256" key="3">
    <source>
        <dbReference type="ARBA" id="ARBA00022490"/>
    </source>
</evidence>
<accession>A0A645CKK3</accession>
<comment type="subcellular location">
    <subcellularLocation>
        <location evidence="1">Cytoplasm</location>
    </subcellularLocation>
</comment>
<proteinExistence type="inferred from homology"/>
<dbReference type="EC" id="6.3.2.4" evidence="11"/>
<keyword evidence="3" id="KW-0963">Cytoplasm</keyword>
<keyword evidence="5" id="KW-0732">Signal</keyword>
<dbReference type="Gene3D" id="3.30.1490.20">
    <property type="entry name" value="ATP-grasp fold, A domain"/>
    <property type="match status" value="1"/>
</dbReference>
<dbReference type="InterPro" id="IPR005905">
    <property type="entry name" value="D_ala_D_ala"/>
</dbReference>
<dbReference type="PROSITE" id="PS00844">
    <property type="entry name" value="DALA_DALA_LIGASE_2"/>
    <property type="match status" value="1"/>
</dbReference>
<dbReference type="Gene3D" id="3.30.470.20">
    <property type="entry name" value="ATP-grasp fold, B domain"/>
    <property type="match status" value="1"/>
</dbReference>